<dbReference type="Proteomes" id="UP001595947">
    <property type="component" value="Unassembled WGS sequence"/>
</dbReference>
<keyword evidence="2" id="KW-1185">Reference proteome</keyword>
<dbReference type="EMBL" id="JBHSIV010000011">
    <property type="protein sequence ID" value="MFC5063043.1"/>
    <property type="molecule type" value="Genomic_DNA"/>
</dbReference>
<reference evidence="2" key="1">
    <citation type="journal article" date="2019" name="Int. J. Syst. Evol. Microbiol.">
        <title>The Global Catalogue of Microorganisms (GCM) 10K type strain sequencing project: providing services to taxonomists for standard genome sequencing and annotation.</title>
        <authorList>
            <consortium name="The Broad Institute Genomics Platform"/>
            <consortium name="The Broad Institute Genome Sequencing Center for Infectious Disease"/>
            <person name="Wu L."/>
            <person name="Ma J."/>
        </authorList>
    </citation>
    <scope>NUCLEOTIDE SEQUENCE [LARGE SCALE GENOMIC DNA]</scope>
    <source>
        <strain evidence="2">CGMCC 4.7093</strain>
    </source>
</reference>
<comment type="caution">
    <text evidence="1">The sequence shown here is derived from an EMBL/GenBank/DDBJ whole genome shotgun (WGS) entry which is preliminary data.</text>
</comment>
<sequence length="249" mass="27025">MHRFGSPDALALLGAAGEHADSVELKALLEPPADQAAEALTGRRAPTWSVRETYLIDTADARFLRAGVEIRLRRRTRGRYDLAVSTRRSATSGPPDSTPRGVRVEIDVVPGAVWRDVEVRSAVDATVAEQVVAGTIPAARLLSPTQRVWACQAGQEVVDHGCLAALTVHGPLAVHRVKVAAAALGLRRADLEHVRFPSGVELVELSTHCRLRDVRDTAAAFERLLDEPEVAVSPRYRTKTSVWRDEIAG</sequence>
<accession>A0ABV9YM15</accession>
<protein>
    <recommendedName>
        <fullName evidence="3">CYTH domain-containing protein</fullName>
    </recommendedName>
</protein>
<evidence type="ECO:0000313" key="2">
    <source>
        <dbReference type="Proteomes" id="UP001595947"/>
    </source>
</evidence>
<evidence type="ECO:0008006" key="3">
    <source>
        <dbReference type="Google" id="ProtNLM"/>
    </source>
</evidence>
<gene>
    <name evidence="1" type="ORF">ACFPBZ_12565</name>
</gene>
<organism evidence="1 2">
    <name type="scientific">Actinomycetospora atypica</name>
    <dbReference type="NCBI Taxonomy" id="1290095"/>
    <lineage>
        <taxon>Bacteria</taxon>
        <taxon>Bacillati</taxon>
        <taxon>Actinomycetota</taxon>
        <taxon>Actinomycetes</taxon>
        <taxon>Pseudonocardiales</taxon>
        <taxon>Pseudonocardiaceae</taxon>
        <taxon>Actinomycetospora</taxon>
    </lineage>
</organism>
<dbReference type="RefSeq" id="WP_378036391.1">
    <property type="nucleotide sequence ID" value="NZ_JBHSIV010000011.1"/>
</dbReference>
<proteinExistence type="predicted"/>
<name>A0ABV9YM15_9PSEU</name>
<evidence type="ECO:0000313" key="1">
    <source>
        <dbReference type="EMBL" id="MFC5063043.1"/>
    </source>
</evidence>